<protein>
    <submittedName>
        <fullName evidence="3">Uncharacterized protein</fullName>
    </submittedName>
</protein>
<dbReference type="InterPro" id="IPR034565">
    <property type="entry name" value="Put_cell_wall"/>
</dbReference>
<feature type="region of interest" description="Disordered" evidence="1">
    <location>
        <begin position="171"/>
        <end position="279"/>
    </location>
</feature>
<dbReference type="PANTHER" id="PTHR36733">
    <property type="entry name" value="CELL WALL PROTEIN-RELATED"/>
    <property type="match status" value="1"/>
</dbReference>
<feature type="signal peptide" evidence="2">
    <location>
        <begin position="1"/>
        <end position="28"/>
    </location>
</feature>
<evidence type="ECO:0000256" key="1">
    <source>
        <dbReference type="SAM" id="MobiDB-lite"/>
    </source>
</evidence>
<dbReference type="PANTHER" id="PTHR36733:SF1">
    <property type="entry name" value="CELL WALL PROTEIN-RELATED"/>
    <property type="match status" value="1"/>
</dbReference>
<feature type="chain" id="PRO_5041692796" evidence="2">
    <location>
        <begin position="29"/>
        <end position="279"/>
    </location>
</feature>
<dbReference type="Proteomes" id="UP001187192">
    <property type="component" value="Unassembled WGS sequence"/>
</dbReference>
<keyword evidence="4" id="KW-1185">Reference proteome</keyword>
<accession>A0AA88IWM5</accession>
<sequence length="279" mass="30322">MAFKIHSFLLALLFTLCILLSVANEAAAGRTVPKDSKEEADVKQPEWLIGHHEGTVLIPGLGRALLPPHGHKGHFHGHDHLHYNPVTGTYGGPRDFPVFGGGGAPHTYVPGADDTFIPNPGFEVPIPGTGPRPPVTDCVVESDAKMTVNALISASPPDQWMIHPIYYSVMSSSQPRNRPQNRRRATTHRRLEPSPYLQKPQLPRSPKTTSGLPCIAAVKQPGSPKIDMLKSPKTMADPPRIATVNQPSPDLPKPPLTPRQSRHETKPPIVGDKHSAHTV</sequence>
<proteinExistence type="predicted"/>
<reference evidence="3" key="1">
    <citation type="submission" date="2023-07" db="EMBL/GenBank/DDBJ databases">
        <title>draft genome sequence of fig (Ficus carica).</title>
        <authorList>
            <person name="Takahashi T."/>
            <person name="Nishimura K."/>
        </authorList>
    </citation>
    <scope>NUCLEOTIDE SEQUENCE</scope>
</reference>
<gene>
    <name evidence="3" type="ORF">TIFTF001_026239</name>
</gene>
<evidence type="ECO:0000313" key="3">
    <source>
        <dbReference type="EMBL" id="GMN57139.1"/>
    </source>
</evidence>
<dbReference type="AlphaFoldDB" id="A0AA88IWM5"/>
<evidence type="ECO:0000313" key="4">
    <source>
        <dbReference type="Proteomes" id="UP001187192"/>
    </source>
</evidence>
<organism evidence="3 4">
    <name type="scientific">Ficus carica</name>
    <name type="common">Common fig</name>
    <dbReference type="NCBI Taxonomy" id="3494"/>
    <lineage>
        <taxon>Eukaryota</taxon>
        <taxon>Viridiplantae</taxon>
        <taxon>Streptophyta</taxon>
        <taxon>Embryophyta</taxon>
        <taxon>Tracheophyta</taxon>
        <taxon>Spermatophyta</taxon>
        <taxon>Magnoliopsida</taxon>
        <taxon>eudicotyledons</taxon>
        <taxon>Gunneridae</taxon>
        <taxon>Pentapetalae</taxon>
        <taxon>rosids</taxon>
        <taxon>fabids</taxon>
        <taxon>Rosales</taxon>
        <taxon>Moraceae</taxon>
        <taxon>Ficeae</taxon>
        <taxon>Ficus</taxon>
    </lineage>
</organism>
<name>A0AA88IWM5_FICCA</name>
<feature type="compositionally biased region" description="Basic and acidic residues" evidence="1">
    <location>
        <begin position="261"/>
        <end position="279"/>
    </location>
</feature>
<comment type="caution">
    <text evidence="3">The sequence shown here is derived from an EMBL/GenBank/DDBJ whole genome shotgun (WGS) entry which is preliminary data.</text>
</comment>
<feature type="compositionally biased region" description="Basic residues" evidence="1">
    <location>
        <begin position="179"/>
        <end position="188"/>
    </location>
</feature>
<keyword evidence="2" id="KW-0732">Signal</keyword>
<dbReference type="EMBL" id="BTGU01000068">
    <property type="protein sequence ID" value="GMN57139.1"/>
    <property type="molecule type" value="Genomic_DNA"/>
</dbReference>
<evidence type="ECO:0000256" key="2">
    <source>
        <dbReference type="SAM" id="SignalP"/>
    </source>
</evidence>